<organism evidence="2 3">
    <name type="scientific">Octopus vulgaris</name>
    <name type="common">Common octopus</name>
    <dbReference type="NCBI Taxonomy" id="6645"/>
    <lineage>
        <taxon>Eukaryota</taxon>
        <taxon>Metazoa</taxon>
        <taxon>Spiralia</taxon>
        <taxon>Lophotrochozoa</taxon>
        <taxon>Mollusca</taxon>
        <taxon>Cephalopoda</taxon>
        <taxon>Coleoidea</taxon>
        <taxon>Octopodiformes</taxon>
        <taxon>Octopoda</taxon>
        <taxon>Incirrata</taxon>
        <taxon>Octopodidae</taxon>
        <taxon>Octopus</taxon>
    </lineage>
</organism>
<dbReference type="PANTHER" id="PTHR45786">
    <property type="entry name" value="DNA BINDING PROTEIN-LIKE"/>
    <property type="match status" value="1"/>
</dbReference>
<dbReference type="EMBL" id="OX597817">
    <property type="protein sequence ID" value="CAI9721532.1"/>
    <property type="molecule type" value="Genomic_DNA"/>
</dbReference>
<proteinExistence type="predicted"/>
<dbReference type="AlphaFoldDB" id="A0AA36AVC8"/>
<reference evidence="2" key="1">
    <citation type="submission" date="2023-08" db="EMBL/GenBank/DDBJ databases">
        <authorList>
            <person name="Alioto T."/>
            <person name="Alioto T."/>
            <person name="Gomez Garrido J."/>
        </authorList>
    </citation>
    <scope>NUCLEOTIDE SEQUENCE</scope>
</reference>
<sequence>MALFIMYLFPYEEDGWNVFLKDNDQSKNITECDFYSNQLQVRKDKFNGIMKSRRLMQQYAVDQYAKVEQDRLHFLKTNQKQLKVEKYQGLLDAIANGDMNDVESKIILPPSHTGSPQFYRECFQAGMALVRESGKPDYLITMTTNPK</sequence>
<evidence type="ECO:0000313" key="2">
    <source>
        <dbReference type="EMBL" id="CAI9721532.1"/>
    </source>
</evidence>
<gene>
    <name evidence="2" type="ORF">OCTVUL_1B026209</name>
</gene>
<dbReference type="Proteomes" id="UP001162480">
    <property type="component" value="Chromosome 4"/>
</dbReference>
<keyword evidence="3" id="KW-1185">Reference proteome</keyword>
<feature type="domain" description="Helitron helicase-like" evidence="1">
    <location>
        <begin position="34"/>
        <end position="147"/>
    </location>
</feature>
<dbReference type="InterPro" id="IPR025476">
    <property type="entry name" value="Helitron_helicase-like"/>
</dbReference>
<name>A0AA36AVC8_OCTVU</name>
<protein>
    <recommendedName>
        <fullName evidence="1">Helitron helicase-like domain-containing protein</fullName>
    </recommendedName>
</protein>
<evidence type="ECO:0000259" key="1">
    <source>
        <dbReference type="Pfam" id="PF14214"/>
    </source>
</evidence>
<accession>A0AA36AVC8</accession>
<evidence type="ECO:0000313" key="3">
    <source>
        <dbReference type="Proteomes" id="UP001162480"/>
    </source>
</evidence>
<dbReference type="PANTHER" id="PTHR45786:SF74">
    <property type="entry name" value="ATP-DEPENDENT DNA HELICASE"/>
    <property type="match status" value="1"/>
</dbReference>
<dbReference type="Pfam" id="PF14214">
    <property type="entry name" value="Helitron_like_N"/>
    <property type="match status" value="1"/>
</dbReference>